<comment type="caution">
    <text evidence="2">The sequence shown here is derived from an EMBL/GenBank/DDBJ whole genome shotgun (WGS) entry which is preliminary data.</text>
</comment>
<name>A0A4Z1GJ93_9HELO</name>
<gene>
    <name evidence="2" type="ORF">BHYA_0165g00210</name>
</gene>
<dbReference type="PANTHER" id="PTHR38788:SF3">
    <property type="entry name" value="CLR5 DOMAIN-CONTAINING PROTEIN"/>
    <property type="match status" value="1"/>
</dbReference>
<dbReference type="AlphaFoldDB" id="A0A4Z1GJ93"/>
<dbReference type="InterPro" id="IPR025676">
    <property type="entry name" value="Clr5_dom"/>
</dbReference>
<dbReference type="Pfam" id="PF14420">
    <property type="entry name" value="Clr5"/>
    <property type="match status" value="1"/>
</dbReference>
<reference evidence="2 3" key="1">
    <citation type="submission" date="2017-12" db="EMBL/GenBank/DDBJ databases">
        <title>Comparative genomics of Botrytis spp.</title>
        <authorList>
            <person name="Valero-Jimenez C.A."/>
            <person name="Tapia P."/>
            <person name="Veloso J."/>
            <person name="Silva-Moreno E."/>
            <person name="Staats M."/>
            <person name="Valdes J.H."/>
            <person name="Van Kan J.A.L."/>
        </authorList>
    </citation>
    <scope>NUCLEOTIDE SEQUENCE [LARGE SCALE GENOMIC DNA]</scope>
    <source>
        <strain evidence="2 3">Bh0001</strain>
    </source>
</reference>
<protein>
    <recommendedName>
        <fullName evidence="1">Clr5 domain-containing protein</fullName>
    </recommendedName>
</protein>
<evidence type="ECO:0000313" key="2">
    <source>
        <dbReference type="EMBL" id="TGO35249.1"/>
    </source>
</evidence>
<dbReference type="PANTHER" id="PTHR38788">
    <property type="entry name" value="CLR5 DOMAIN-CONTAINING PROTEIN"/>
    <property type="match status" value="1"/>
</dbReference>
<proteinExistence type="predicted"/>
<sequence>MTENKPLKEVMEIMENECGFRAMSRQYKRKIEHWKLEKNIKENDMRVILRKDLKRKREGKSSEFRISGREVEPKNIQRFAQRHKVTEESILEFDVETPCYIDCDTPVTTILDEDKRHHIIEEVNIQDLTILSAPAVESDQDREAQIVNTRKIVLNQYIRERGIAIPIDSTFDFSIFKYSPELDDLPDRRFRQLITMVKFTQIF</sequence>
<dbReference type="Proteomes" id="UP000297814">
    <property type="component" value="Unassembled WGS sequence"/>
</dbReference>
<evidence type="ECO:0000259" key="1">
    <source>
        <dbReference type="Pfam" id="PF14420"/>
    </source>
</evidence>
<keyword evidence="3" id="KW-1185">Reference proteome</keyword>
<feature type="domain" description="Clr5" evidence="1">
    <location>
        <begin position="1"/>
        <end position="38"/>
    </location>
</feature>
<evidence type="ECO:0000313" key="3">
    <source>
        <dbReference type="Proteomes" id="UP000297814"/>
    </source>
</evidence>
<accession>A0A4Z1GJ93</accession>
<organism evidence="2 3">
    <name type="scientific">Botrytis hyacinthi</name>
    <dbReference type="NCBI Taxonomy" id="278943"/>
    <lineage>
        <taxon>Eukaryota</taxon>
        <taxon>Fungi</taxon>
        <taxon>Dikarya</taxon>
        <taxon>Ascomycota</taxon>
        <taxon>Pezizomycotina</taxon>
        <taxon>Leotiomycetes</taxon>
        <taxon>Helotiales</taxon>
        <taxon>Sclerotiniaceae</taxon>
        <taxon>Botrytis</taxon>
    </lineage>
</organism>
<dbReference type="EMBL" id="PQXK01000165">
    <property type="protein sequence ID" value="TGO35249.1"/>
    <property type="molecule type" value="Genomic_DNA"/>
</dbReference>